<dbReference type="InterPro" id="IPR007921">
    <property type="entry name" value="CHAP_dom"/>
</dbReference>
<dbReference type="Proteomes" id="UP000027770">
    <property type="component" value="Plasmid p4Cn27606"/>
</dbReference>
<dbReference type="Pfam" id="PF01471">
    <property type="entry name" value="PG_binding_1"/>
    <property type="match status" value="2"/>
</dbReference>
<keyword evidence="3" id="KW-0614">Plasmid</keyword>
<dbReference type="InterPro" id="IPR038765">
    <property type="entry name" value="Papain-like_cys_pep_sf"/>
</dbReference>
<accession>A0AA40IRF4</accession>
<keyword evidence="4" id="KW-1185">Reference proteome</keyword>
<dbReference type="SUPFAM" id="SSF47090">
    <property type="entry name" value="PGBD-like"/>
    <property type="match status" value="2"/>
</dbReference>
<proteinExistence type="predicted"/>
<dbReference type="EMBL" id="JENW01000168">
    <property type="protein sequence ID" value="KEI11400.1"/>
    <property type="molecule type" value="Genomic_DNA"/>
</dbReference>
<protein>
    <recommendedName>
        <fullName evidence="5">CHAP domain-containing protein</fullName>
    </recommendedName>
</protein>
<evidence type="ECO:0000313" key="4">
    <source>
        <dbReference type="Proteomes" id="UP000027770"/>
    </source>
</evidence>
<sequence>MLLKKGMQNNSITYIQYGLRITCINPGNVDGIFGENTYIGVKKLQQRFGLTVDGIVGDATWNTLKTEIRPIQSALRNHGYNISVDGVAGPDTYNAVLSFQKNHGLSADGMVGANTKAKLSSSNICQSSSNSYKSNELQKFINIAETQLGITETGNNITKYGEWYGLNGNPWCAMFISWCANEAGILNRIVPKYASCATGAEWYRTKERYKTRESGYIPKTGDVIFFNRQGGIHHTGIVFNVNNEIVYTIEGNSSNGVRKRNYSLNSYDINGYGIN</sequence>
<dbReference type="Gene3D" id="3.90.1720.10">
    <property type="entry name" value="endopeptidase domain like (from Nostoc punctiforme)"/>
    <property type="match status" value="1"/>
</dbReference>
<gene>
    <name evidence="3" type="ORF">Z959_p0103</name>
</gene>
<dbReference type="AlphaFoldDB" id="A0AA40IRF4"/>
<feature type="domain" description="Peptidoglycan binding-like" evidence="1">
    <location>
        <begin position="67"/>
        <end position="119"/>
    </location>
</feature>
<dbReference type="Pfam" id="PF05257">
    <property type="entry name" value="CHAP"/>
    <property type="match status" value="1"/>
</dbReference>
<feature type="domain" description="Peptidoglycan binding-like" evidence="1">
    <location>
        <begin position="15"/>
        <end position="64"/>
    </location>
</feature>
<dbReference type="RefSeq" id="WP_053069834.1">
    <property type="nucleotide sequence ID" value="NZ_CM003351.1"/>
</dbReference>
<dbReference type="InterPro" id="IPR036365">
    <property type="entry name" value="PGBD-like_sf"/>
</dbReference>
<evidence type="ECO:0000259" key="1">
    <source>
        <dbReference type="Pfam" id="PF01471"/>
    </source>
</evidence>
<geneLocation type="plasmid" evidence="3 4">
    <name>p4Cn27606</name>
</geneLocation>
<dbReference type="InterPro" id="IPR002477">
    <property type="entry name" value="Peptidoglycan-bd-like"/>
</dbReference>
<evidence type="ECO:0008006" key="5">
    <source>
        <dbReference type="Google" id="ProtNLM"/>
    </source>
</evidence>
<name>A0AA40IRF4_CLONO</name>
<comment type="caution">
    <text evidence="3">The sequence shown here is derived from an EMBL/GenBank/DDBJ whole genome shotgun (WGS) entry which is preliminary data.</text>
</comment>
<evidence type="ECO:0000313" key="3">
    <source>
        <dbReference type="EMBL" id="KEI11400.1"/>
    </source>
</evidence>
<dbReference type="Gene3D" id="1.10.101.10">
    <property type="entry name" value="PGBD-like superfamily/PGBD"/>
    <property type="match status" value="2"/>
</dbReference>
<feature type="domain" description="Peptidase C51" evidence="2">
    <location>
        <begin position="167"/>
        <end position="252"/>
    </location>
</feature>
<organism evidence="3 4">
    <name type="scientific">Clostridium novyi B str. ATCC 27606</name>
    <dbReference type="NCBI Taxonomy" id="1443123"/>
    <lineage>
        <taxon>Bacteria</taxon>
        <taxon>Bacillati</taxon>
        <taxon>Bacillota</taxon>
        <taxon>Clostridia</taxon>
        <taxon>Eubacteriales</taxon>
        <taxon>Clostridiaceae</taxon>
        <taxon>Clostridium</taxon>
    </lineage>
</organism>
<dbReference type="SUPFAM" id="SSF54001">
    <property type="entry name" value="Cysteine proteinases"/>
    <property type="match status" value="1"/>
</dbReference>
<evidence type="ECO:0000259" key="2">
    <source>
        <dbReference type="Pfam" id="PF05257"/>
    </source>
</evidence>
<reference evidence="4" key="1">
    <citation type="journal article" date="2014" name="PLoS ONE">
        <title>Plasmidome interchange between Clostridium botulinum, Clostridium novyi and Clostridium haemolyticum converts strains of independent lineages into distinctly different pathogens.</title>
        <authorList>
            <person name="Skarin H."/>
            <person name="Segerman B."/>
        </authorList>
    </citation>
    <scope>NUCLEOTIDE SEQUENCE [LARGE SCALE GENOMIC DNA]</scope>
    <source>
        <strain evidence="4">ATCC 27606</strain>
    </source>
</reference>
<dbReference type="InterPro" id="IPR036366">
    <property type="entry name" value="PGBDSf"/>
</dbReference>